<accession>A0A2T0WR34</accession>
<keyword evidence="1 3" id="KW-0456">Lyase</keyword>
<protein>
    <submittedName>
        <fullName evidence="6">4-hydroxy-tetrahydrodipicolinate synthase</fullName>
    </submittedName>
</protein>
<feature type="binding site" evidence="5">
    <location>
        <position position="53"/>
    </location>
    <ligand>
        <name>pyruvate</name>
        <dbReference type="ChEBI" id="CHEBI:15361"/>
    </ligand>
</feature>
<keyword evidence="2" id="KW-0704">Schiff base</keyword>
<keyword evidence="7" id="KW-1185">Reference proteome</keyword>
<dbReference type="RefSeq" id="WP_106132940.1">
    <property type="nucleotide sequence ID" value="NZ_PVTR01000003.1"/>
</dbReference>
<dbReference type="SMART" id="SM01130">
    <property type="entry name" value="DHDPS"/>
    <property type="match status" value="1"/>
</dbReference>
<gene>
    <name evidence="6" type="ORF">CLW00_103290</name>
</gene>
<dbReference type="PANTHER" id="PTHR42849:SF1">
    <property type="entry name" value="N-ACETYLNEURAMINATE LYASE"/>
    <property type="match status" value="1"/>
</dbReference>
<dbReference type="GO" id="GO:0019262">
    <property type="term" value="P:N-acetylneuraminate catabolic process"/>
    <property type="evidence" value="ECO:0007669"/>
    <property type="project" value="TreeGrafter"/>
</dbReference>
<dbReference type="Proteomes" id="UP000238157">
    <property type="component" value="Unassembled WGS sequence"/>
</dbReference>
<feature type="active site" description="Schiff-base intermediate with substrate" evidence="4">
    <location>
        <position position="169"/>
    </location>
</feature>
<proteinExistence type="inferred from homology"/>
<evidence type="ECO:0000256" key="2">
    <source>
        <dbReference type="ARBA" id="ARBA00023270"/>
    </source>
</evidence>
<dbReference type="PIRSF" id="PIRSF001365">
    <property type="entry name" value="DHDPS"/>
    <property type="match status" value="1"/>
</dbReference>
<evidence type="ECO:0000313" key="6">
    <source>
        <dbReference type="EMBL" id="PRY89168.1"/>
    </source>
</evidence>
<dbReference type="InterPro" id="IPR020625">
    <property type="entry name" value="Schiff_base-form_aldolases_AS"/>
</dbReference>
<dbReference type="PRINTS" id="PR00146">
    <property type="entry name" value="DHPICSNTHASE"/>
</dbReference>
<name>A0A2T0WR34_9BACT</name>
<dbReference type="InterPro" id="IPR013785">
    <property type="entry name" value="Aldolase_TIM"/>
</dbReference>
<dbReference type="PROSITE" id="PS00666">
    <property type="entry name" value="DHDPS_2"/>
    <property type="match status" value="1"/>
</dbReference>
<dbReference type="Pfam" id="PF00701">
    <property type="entry name" value="DHDPS"/>
    <property type="match status" value="1"/>
</dbReference>
<organism evidence="6 7">
    <name type="scientific">Mongoliibacter ruber</name>
    <dbReference type="NCBI Taxonomy" id="1750599"/>
    <lineage>
        <taxon>Bacteria</taxon>
        <taxon>Pseudomonadati</taxon>
        <taxon>Bacteroidota</taxon>
        <taxon>Cytophagia</taxon>
        <taxon>Cytophagales</taxon>
        <taxon>Cyclobacteriaceae</taxon>
        <taxon>Mongoliibacter</taxon>
    </lineage>
</organism>
<sequence>MDIAQSTSSMKGIIVPTVTPLLSTSELDKKATERLTNHLLNGGVHGVFILGTTGEISSLKPSIKKELIQITCRTVDKRVPVLVGITHTAIDSSLKFAKVAKESGADVVVAAPPFYFFIDQQDLLAYYTKLADQSPLPLMLYNFPKMTKCTIAPETVEKLSKHPNIIGLKDSSGDGVYFEKIIKIKKENPDFVFLVGPEEMTAGSVRAGADGGVNGGANIFPSLYVKLYEAAKSRDYETEEKIQSIVLKICDKIYGCSPKASAYLCGLKESLYFLGICEAHLALPLLSADLKIRETIRQELEPIIFEIKSL</sequence>
<comment type="similarity">
    <text evidence="3">Belongs to the DapA family.</text>
</comment>
<comment type="caution">
    <text evidence="6">The sequence shown here is derived from an EMBL/GenBank/DDBJ whole genome shotgun (WGS) entry which is preliminary data.</text>
</comment>
<dbReference type="OrthoDB" id="9782828at2"/>
<dbReference type="AlphaFoldDB" id="A0A2T0WR34"/>
<feature type="binding site" evidence="5">
    <location>
        <position position="213"/>
    </location>
    <ligand>
        <name>pyruvate</name>
        <dbReference type="ChEBI" id="CHEBI:15361"/>
    </ligand>
</feature>
<dbReference type="GO" id="GO:0005829">
    <property type="term" value="C:cytosol"/>
    <property type="evidence" value="ECO:0007669"/>
    <property type="project" value="TreeGrafter"/>
</dbReference>
<evidence type="ECO:0000256" key="4">
    <source>
        <dbReference type="PIRSR" id="PIRSR001365-1"/>
    </source>
</evidence>
<dbReference type="InterPro" id="IPR002220">
    <property type="entry name" value="DapA-like"/>
</dbReference>
<reference evidence="6 7" key="1">
    <citation type="submission" date="2018-03" db="EMBL/GenBank/DDBJ databases">
        <title>Genomic Encyclopedia of Archaeal and Bacterial Type Strains, Phase II (KMG-II): from individual species to whole genera.</title>
        <authorList>
            <person name="Goeker M."/>
        </authorList>
    </citation>
    <scope>NUCLEOTIDE SEQUENCE [LARGE SCALE GENOMIC DNA]</scope>
    <source>
        <strain evidence="6 7">DSM 27929</strain>
    </source>
</reference>
<dbReference type="GO" id="GO:0008747">
    <property type="term" value="F:N-acetylneuraminate lyase activity"/>
    <property type="evidence" value="ECO:0007669"/>
    <property type="project" value="TreeGrafter"/>
</dbReference>
<evidence type="ECO:0000313" key="7">
    <source>
        <dbReference type="Proteomes" id="UP000238157"/>
    </source>
</evidence>
<dbReference type="EMBL" id="PVTR01000003">
    <property type="protein sequence ID" value="PRY89168.1"/>
    <property type="molecule type" value="Genomic_DNA"/>
</dbReference>
<evidence type="ECO:0000256" key="1">
    <source>
        <dbReference type="ARBA" id="ARBA00023239"/>
    </source>
</evidence>
<evidence type="ECO:0000256" key="5">
    <source>
        <dbReference type="PIRSR" id="PIRSR001365-2"/>
    </source>
</evidence>
<dbReference type="PANTHER" id="PTHR42849">
    <property type="entry name" value="N-ACETYLNEURAMINATE LYASE"/>
    <property type="match status" value="1"/>
</dbReference>
<dbReference type="SUPFAM" id="SSF51569">
    <property type="entry name" value="Aldolase"/>
    <property type="match status" value="1"/>
</dbReference>
<dbReference type="CDD" id="cd00408">
    <property type="entry name" value="DHDPS-like"/>
    <property type="match status" value="1"/>
</dbReference>
<evidence type="ECO:0000256" key="3">
    <source>
        <dbReference type="PIRNR" id="PIRNR001365"/>
    </source>
</evidence>
<feature type="active site" description="Proton donor/acceptor" evidence="4">
    <location>
        <position position="141"/>
    </location>
</feature>
<dbReference type="Gene3D" id="3.20.20.70">
    <property type="entry name" value="Aldolase class I"/>
    <property type="match status" value="1"/>
</dbReference>